<dbReference type="GO" id="GO:0022857">
    <property type="term" value="F:transmembrane transporter activity"/>
    <property type="evidence" value="ECO:0007669"/>
    <property type="project" value="InterPro"/>
</dbReference>
<keyword evidence="8" id="KW-1185">Reference proteome</keyword>
<comment type="caution">
    <text evidence="7">The sequence shown here is derived from an EMBL/GenBank/DDBJ whole genome shotgun (WGS) entry which is preliminary data.</text>
</comment>
<feature type="transmembrane region" description="Helical" evidence="5">
    <location>
        <begin position="426"/>
        <end position="444"/>
    </location>
</feature>
<evidence type="ECO:0000313" key="8">
    <source>
        <dbReference type="Proteomes" id="UP000778970"/>
    </source>
</evidence>
<sequence length="492" mass="51221">MSDNCASADPNAQSSAPRDRHVPSALALAILLFGGFITVFDLFVVNVAIPTIQRDLEADFADIGFVIAGYELAFGVLLIAGGRLGDIHGRRRLFVLGMLGFALTSFLCGVAPDANALIGARFLQGATAALLFPQVYALLRVLYDDAERRRAFGLLGMTLGLAAIAGQVLGGLIVESDLLGLGWRAVFLINLPIGAIAAVLARTIPESQAPDAIAVDWPGFGLATAGLVLLLLPLLEGSNAGWPAWIWGSFAASALLLAAFIRWERHAGTQGGHPAIDLGLFRNAGFSIGAVVVLLIYSTATSLFMCFALLVQSGFGLTPFEAGTLFAPASVGFVAASLLAPRLVARWGHLVIAGGALIYAAGIVWLIAAATTLVNRTDVDVLLPALVLFGFGQGLSMTPLLNLVIGFVEERHAGMAAGFISTMQQVGGAFGVAIVGIFFVDILGRQTGTAAMDASRYAEAFAGAMLYNVIVLVVAAVLIAWISARSVSGRQG</sequence>
<feature type="transmembrane region" description="Helical" evidence="5">
    <location>
        <begin position="244"/>
        <end position="263"/>
    </location>
</feature>
<protein>
    <submittedName>
        <fullName evidence="7">MFS transporter</fullName>
    </submittedName>
</protein>
<gene>
    <name evidence="7" type="ORF">CKO21_08205</name>
</gene>
<evidence type="ECO:0000256" key="2">
    <source>
        <dbReference type="ARBA" id="ARBA00022692"/>
    </source>
</evidence>
<reference evidence="7" key="1">
    <citation type="submission" date="2017-08" db="EMBL/GenBank/DDBJ databases">
        <authorList>
            <person name="Imhoff J.F."/>
            <person name="Rahn T."/>
            <person name="Kuenzel S."/>
            <person name="Neulinger S.C."/>
        </authorList>
    </citation>
    <scope>NUCLEOTIDE SEQUENCE</scope>
    <source>
        <strain evidence="7">DSM 9154</strain>
    </source>
</reference>
<evidence type="ECO:0000259" key="6">
    <source>
        <dbReference type="PROSITE" id="PS50850"/>
    </source>
</evidence>
<evidence type="ECO:0000256" key="5">
    <source>
        <dbReference type="SAM" id="Phobius"/>
    </source>
</evidence>
<dbReference type="GO" id="GO:0016020">
    <property type="term" value="C:membrane"/>
    <property type="evidence" value="ECO:0007669"/>
    <property type="project" value="UniProtKB-SubCell"/>
</dbReference>
<dbReference type="CDD" id="cd17321">
    <property type="entry name" value="MFS_MMR_MDR_like"/>
    <property type="match status" value="1"/>
</dbReference>
<feature type="transmembrane region" description="Helical" evidence="5">
    <location>
        <begin position="213"/>
        <end position="232"/>
    </location>
</feature>
<dbReference type="InterPro" id="IPR020846">
    <property type="entry name" value="MFS_dom"/>
</dbReference>
<dbReference type="AlphaFoldDB" id="A0A934V0A5"/>
<name>A0A934V0A5_9PROT</name>
<organism evidence="7 8">
    <name type="scientific">Rhodovibrio salinarum</name>
    <dbReference type="NCBI Taxonomy" id="1087"/>
    <lineage>
        <taxon>Bacteria</taxon>
        <taxon>Pseudomonadati</taxon>
        <taxon>Pseudomonadota</taxon>
        <taxon>Alphaproteobacteria</taxon>
        <taxon>Rhodospirillales</taxon>
        <taxon>Rhodovibrionaceae</taxon>
        <taxon>Rhodovibrio</taxon>
    </lineage>
</organism>
<evidence type="ECO:0000256" key="1">
    <source>
        <dbReference type="ARBA" id="ARBA00004141"/>
    </source>
</evidence>
<evidence type="ECO:0000256" key="4">
    <source>
        <dbReference type="ARBA" id="ARBA00023136"/>
    </source>
</evidence>
<evidence type="ECO:0000313" key="7">
    <source>
        <dbReference type="EMBL" id="MBK1697229.1"/>
    </source>
</evidence>
<dbReference type="PANTHER" id="PTHR42718:SF39">
    <property type="entry name" value="ACTINORHODIN TRANSPORTER-RELATED"/>
    <property type="match status" value="1"/>
</dbReference>
<dbReference type="EMBL" id="NRRE01000022">
    <property type="protein sequence ID" value="MBK1697229.1"/>
    <property type="molecule type" value="Genomic_DNA"/>
</dbReference>
<accession>A0A934V0A5</accession>
<dbReference type="PRINTS" id="PR01036">
    <property type="entry name" value="TCRTETB"/>
</dbReference>
<dbReference type="SUPFAM" id="SSF103473">
    <property type="entry name" value="MFS general substrate transporter"/>
    <property type="match status" value="1"/>
</dbReference>
<feature type="transmembrane region" description="Helical" evidence="5">
    <location>
        <begin position="180"/>
        <end position="201"/>
    </location>
</feature>
<feature type="transmembrane region" description="Helical" evidence="5">
    <location>
        <begin position="93"/>
        <end position="112"/>
    </location>
</feature>
<feature type="transmembrane region" description="Helical" evidence="5">
    <location>
        <begin position="284"/>
        <end position="310"/>
    </location>
</feature>
<dbReference type="Pfam" id="PF07690">
    <property type="entry name" value="MFS_1"/>
    <property type="match status" value="2"/>
</dbReference>
<comment type="subcellular location">
    <subcellularLocation>
        <location evidence="1">Membrane</location>
        <topology evidence="1">Multi-pass membrane protein</topology>
    </subcellularLocation>
</comment>
<dbReference type="InterPro" id="IPR036259">
    <property type="entry name" value="MFS_trans_sf"/>
</dbReference>
<feature type="transmembrane region" description="Helical" evidence="5">
    <location>
        <begin position="118"/>
        <end position="139"/>
    </location>
</feature>
<keyword evidence="4 5" id="KW-0472">Membrane</keyword>
<dbReference type="PROSITE" id="PS50850">
    <property type="entry name" value="MFS"/>
    <property type="match status" value="1"/>
</dbReference>
<feature type="transmembrane region" description="Helical" evidence="5">
    <location>
        <begin position="61"/>
        <end position="81"/>
    </location>
</feature>
<dbReference type="InterPro" id="IPR011701">
    <property type="entry name" value="MFS"/>
</dbReference>
<keyword evidence="3 5" id="KW-1133">Transmembrane helix</keyword>
<feature type="transmembrane region" description="Helical" evidence="5">
    <location>
        <begin position="322"/>
        <end position="340"/>
    </location>
</feature>
<dbReference type="Proteomes" id="UP000778970">
    <property type="component" value="Unassembled WGS sequence"/>
</dbReference>
<feature type="domain" description="Major facilitator superfamily (MFS) profile" evidence="6">
    <location>
        <begin position="27"/>
        <end position="487"/>
    </location>
</feature>
<keyword evidence="2 5" id="KW-0812">Transmembrane</keyword>
<feature type="transmembrane region" description="Helical" evidence="5">
    <location>
        <begin position="151"/>
        <end position="174"/>
    </location>
</feature>
<feature type="transmembrane region" description="Helical" evidence="5">
    <location>
        <begin position="381"/>
        <end position="405"/>
    </location>
</feature>
<evidence type="ECO:0000256" key="3">
    <source>
        <dbReference type="ARBA" id="ARBA00022989"/>
    </source>
</evidence>
<proteinExistence type="predicted"/>
<feature type="transmembrane region" description="Helical" evidence="5">
    <location>
        <begin position="25"/>
        <end position="49"/>
    </location>
</feature>
<dbReference type="PANTHER" id="PTHR42718">
    <property type="entry name" value="MAJOR FACILITATOR SUPERFAMILY MULTIDRUG TRANSPORTER MFSC"/>
    <property type="match status" value="1"/>
</dbReference>
<feature type="transmembrane region" description="Helical" evidence="5">
    <location>
        <begin position="464"/>
        <end position="484"/>
    </location>
</feature>
<dbReference type="Gene3D" id="1.20.1720.10">
    <property type="entry name" value="Multidrug resistance protein D"/>
    <property type="match status" value="2"/>
</dbReference>
<feature type="transmembrane region" description="Helical" evidence="5">
    <location>
        <begin position="347"/>
        <end position="369"/>
    </location>
</feature>
<reference evidence="7" key="2">
    <citation type="journal article" date="2020" name="Microorganisms">
        <title>Osmotic Adaptation and Compatible Solute Biosynthesis of Phototrophic Bacteria as Revealed from Genome Analyses.</title>
        <authorList>
            <person name="Imhoff J.F."/>
            <person name="Rahn T."/>
            <person name="Kunzel S."/>
            <person name="Keller A."/>
            <person name="Neulinger S.C."/>
        </authorList>
    </citation>
    <scope>NUCLEOTIDE SEQUENCE</scope>
    <source>
        <strain evidence="7">DSM 9154</strain>
    </source>
</reference>